<evidence type="ECO:0000256" key="4">
    <source>
        <dbReference type="ARBA" id="ARBA00023054"/>
    </source>
</evidence>
<name>A0ABW5QN18_9HYPH</name>
<evidence type="ECO:0000256" key="5">
    <source>
        <dbReference type="ARBA" id="ARBA00023172"/>
    </source>
</evidence>
<evidence type="ECO:0000256" key="6">
    <source>
        <dbReference type="SAM" id="Coils"/>
    </source>
</evidence>
<gene>
    <name evidence="7" type="primary">rmuC</name>
    <name evidence="7" type="ORF">ACFSX5_13015</name>
</gene>
<comment type="caution">
    <text evidence="7">The sequence shown here is derived from an EMBL/GenBank/DDBJ whole genome shotgun (WGS) entry which is preliminary data.</text>
</comment>
<evidence type="ECO:0000256" key="3">
    <source>
        <dbReference type="ARBA" id="ARBA00021840"/>
    </source>
</evidence>
<feature type="coiled-coil region" evidence="6">
    <location>
        <begin position="419"/>
        <end position="446"/>
    </location>
</feature>
<dbReference type="Proteomes" id="UP001597521">
    <property type="component" value="Unassembled WGS sequence"/>
</dbReference>
<keyword evidence="8" id="KW-1185">Reference proteome</keyword>
<dbReference type="InterPro" id="IPR003798">
    <property type="entry name" value="DNA_recombination_RmuC"/>
</dbReference>
<comment type="function">
    <text evidence="1">Involved in DNA recombination.</text>
</comment>
<comment type="similarity">
    <text evidence="2">Belongs to the RmuC family.</text>
</comment>
<dbReference type="RefSeq" id="WP_386833978.1">
    <property type="nucleotide sequence ID" value="NZ_JBHUNP010000001.1"/>
</dbReference>
<evidence type="ECO:0000256" key="2">
    <source>
        <dbReference type="ARBA" id="ARBA00009840"/>
    </source>
</evidence>
<reference evidence="8" key="1">
    <citation type="journal article" date="2019" name="Int. J. Syst. Evol. Microbiol.">
        <title>The Global Catalogue of Microorganisms (GCM) 10K type strain sequencing project: providing services to taxonomists for standard genome sequencing and annotation.</title>
        <authorList>
            <consortium name="The Broad Institute Genomics Platform"/>
            <consortium name="The Broad Institute Genome Sequencing Center for Infectious Disease"/>
            <person name="Wu L."/>
            <person name="Ma J."/>
        </authorList>
    </citation>
    <scope>NUCLEOTIDE SEQUENCE [LARGE SCALE GENOMIC DNA]</scope>
    <source>
        <strain evidence="8">CCM 7427</strain>
    </source>
</reference>
<accession>A0ABW5QN18</accession>
<evidence type="ECO:0000256" key="1">
    <source>
        <dbReference type="ARBA" id="ARBA00003416"/>
    </source>
</evidence>
<sequence>MSNLVLIAIALSALALVFAVVGAFRRSGGSDATLRQALDALVAGQERFERSVADAMQRSRQEQAEGARHLREEVNASIRVLAEGLARQSAEQARQQGEASKALGETVKTSLETFGERAHQQSRQLFDIQKQQHDSFEARVQALSEAQRLGSEALRGALEAQLKTLRDENTAKLEAMRMTVDEKLQGTLEQRLGESFKLVSERLDAVHKGLGEMQTLATGVGDLKRVLTNVKARGSWGEVQLGNLLEQMLTKDQYVVNAAMAEGSSERVEFAIKLPGDEQPVFLPIDAKFPVEDYERLQAAADAGDVDQVEIAAKALERRLKDSAATIASKYIVPPRTTDFAIMFLPTEGLYAEALRRPGLVDELQKKHRIIVAGPTTLTAILSSLQMGFKTLAIQQRSGEVWQVLGAVKAEFGKFGDVLSSVKKKLNEASNHIEKAEVRSRAITRKLRGVEELPGTEAVDLLGQFEEDLGDAGEDGDGNVVSSAFLHRVG</sequence>
<evidence type="ECO:0000313" key="8">
    <source>
        <dbReference type="Proteomes" id="UP001597521"/>
    </source>
</evidence>
<dbReference type="Pfam" id="PF02646">
    <property type="entry name" value="RmuC"/>
    <property type="match status" value="1"/>
</dbReference>
<organism evidence="7 8">
    <name type="scientific">Devosia albogilva</name>
    <dbReference type="NCBI Taxonomy" id="429726"/>
    <lineage>
        <taxon>Bacteria</taxon>
        <taxon>Pseudomonadati</taxon>
        <taxon>Pseudomonadota</taxon>
        <taxon>Alphaproteobacteria</taxon>
        <taxon>Hyphomicrobiales</taxon>
        <taxon>Devosiaceae</taxon>
        <taxon>Devosia</taxon>
    </lineage>
</organism>
<dbReference type="PANTHER" id="PTHR30563:SF0">
    <property type="entry name" value="DNA RECOMBINATION PROTEIN RMUC"/>
    <property type="match status" value="1"/>
</dbReference>
<dbReference type="EMBL" id="JBHUNP010000001">
    <property type="protein sequence ID" value="MFD2648714.1"/>
    <property type="molecule type" value="Genomic_DNA"/>
</dbReference>
<keyword evidence="5" id="KW-0233">DNA recombination</keyword>
<dbReference type="PANTHER" id="PTHR30563">
    <property type="entry name" value="DNA RECOMBINATION PROTEIN RMUC"/>
    <property type="match status" value="1"/>
</dbReference>
<evidence type="ECO:0000313" key="7">
    <source>
        <dbReference type="EMBL" id="MFD2648714.1"/>
    </source>
</evidence>
<keyword evidence="4 6" id="KW-0175">Coiled coil</keyword>
<proteinExistence type="inferred from homology"/>
<protein>
    <recommendedName>
        <fullName evidence="3">DNA recombination protein RmuC homolog</fullName>
    </recommendedName>
</protein>